<proteinExistence type="inferred from homology"/>
<name>A0A5P2FV36_9BACT</name>
<dbReference type="Gene3D" id="3.90.70.10">
    <property type="entry name" value="Cysteine proteinases"/>
    <property type="match status" value="1"/>
</dbReference>
<evidence type="ECO:0000313" key="7">
    <source>
        <dbReference type="EMBL" id="QES87334.1"/>
    </source>
</evidence>
<feature type="active site" evidence="5">
    <location>
        <position position="303"/>
    </location>
</feature>
<keyword evidence="4 7" id="KW-0031">Aminopeptidase</keyword>
<dbReference type="RefSeq" id="WP_131328212.1">
    <property type="nucleotide sequence ID" value="NZ_CP044016.1"/>
</dbReference>
<reference evidence="7 8" key="1">
    <citation type="submission" date="2019-09" db="EMBL/GenBank/DDBJ databases">
        <title>Complete genome sequence of Arachidicoccus sp. B3-10 isolated from apple orchard soil.</title>
        <authorList>
            <person name="Kim H.S."/>
            <person name="Han K.-I."/>
            <person name="Suh M.K."/>
            <person name="Lee K.C."/>
            <person name="Eom M.K."/>
            <person name="Kim J.-S."/>
            <person name="Kang S.W."/>
            <person name="Sin Y."/>
            <person name="Lee J.-S."/>
        </authorList>
    </citation>
    <scope>NUCLEOTIDE SEQUENCE [LARGE SCALE GENOMIC DNA]</scope>
    <source>
        <strain evidence="7 8">B3-10</strain>
    </source>
</reference>
<feature type="chain" id="PRO_5024310500" description="Aminopeptidase" evidence="6">
    <location>
        <begin position="20"/>
        <end position="369"/>
    </location>
</feature>
<dbReference type="GO" id="GO:0043418">
    <property type="term" value="P:homocysteine catabolic process"/>
    <property type="evidence" value="ECO:0007669"/>
    <property type="project" value="TreeGrafter"/>
</dbReference>
<accession>A0A5P2FV36</accession>
<dbReference type="GO" id="GO:0009636">
    <property type="term" value="P:response to toxic substance"/>
    <property type="evidence" value="ECO:0007669"/>
    <property type="project" value="TreeGrafter"/>
</dbReference>
<dbReference type="PANTHER" id="PTHR10363">
    <property type="entry name" value="BLEOMYCIN HYDROLASE"/>
    <property type="match status" value="1"/>
</dbReference>
<dbReference type="AlphaFoldDB" id="A0A5P2FV36"/>
<comment type="similarity">
    <text evidence="4">Belongs to the peptidase C1 family.</text>
</comment>
<dbReference type="OrthoDB" id="9814054at2"/>
<keyword evidence="3 4" id="KW-0788">Thiol protease</keyword>
<evidence type="ECO:0000256" key="3">
    <source>
        <dbReference type="ARBA" id="ARBA00022807"/>
    </source>
</evidence>
<keyword evidence="1 4" id="KW-0645">Protease</keyword>
<evidence type="ECO:0000313" key="8">
    <source>
        <dbReference type="Proteomes" id="UP000292424"/>
    </source>
</evidence>
<evidence type="ECO:0000256" key="5">
    <source>
        <dbReference type="PIRSR" id="PIRSR005700-1"/>
    </source>
</evidence>
<dbReference type="InterPro" id="IPR038765">
    <property type="entry name" value="Papain-like_cys_pep_sf"/>
</dbReference>
<dbReference type="GO" id="GO:0070005">
    <property type="term" value="F:cysteine-type aminopeptidase activity"/>
    <property type="evidence" value="ECO:0007669"/>
    <property type="project" value="InterPro"/>
</dbReference>
<dbReference type="PIRSF" id="PIRSF005700">
    <property type="entry name" value="PepC"/>
    <property type="match status" value="1"/>
</dbReference>
<keyword evidence="8" id="KW-1185">Reference proteome</keyword>
<dbReference type="SUPFAM" id="SSF54001">
    <property type="entry name" value="Cysteine proteinases"/>
    <property type="match status" value="1"/>
</dbReference>
<keyword evidence="2 4" id="KW-0378">Hydrolase</keyword>
<evidence type="ECO:0000256" key="1">
    <source>
        <dbReference type="ARBA" id="ARBA00022670"/>
    </source>
</evidence>
<evidence type="ECO:0000256" key="2">
    <source>
        <dbReference type="ARBA" id="ARBA00022801"/>
    </source>
</evidence>
<dbReference type="InterPro" id="IPR000169">
    <property type="entry name" value="Pept_cys_AS"/>
</dbReference>
<evidence type="ECO:0000256" key="6">
    <source>
        <dbReference type="SAM" id="SignalP"/>
    </source>
</evidence>
<organism evidence="7 8">
    <name type="scientific">Rhizosphaericola mali</name>
    <dbReference type="NCBI Taxonomy" id="2545455"/>
    <lineage>
        <taxon>Bacteria</taxon>
        <taxon>Pseudomonadati</taxon>
        <taxon>Bacteroidota</taxon>
        <taxon>Chitinophagia</taxon>
        <taxon>Chitinophagales</taxon>
        <taxon>Chitinophagaceae</taxon>
        <taxon>Rhizosphaericola</taxon>
    </lineage>
</organism>
<keyword evidence="6" id="KW-0732">Signal</keyword>
<feature type="active site" evidence="5">
    <location>
        <position position="324"/>
    </location>
</feature>
<gene>
    <name evidence="7" type="ORF">E0W69_001205</name>
</gene>
<dbReference type="PROSITE" id="PS00139">
    <property type="entry name" value="THIOL_PROTEASE_CYS"/>
    <property type="match status" value="1"/>
</dbReference>
<dbReference type="GO" id="GO:0005737">
    <property type="term" value="C:cytoplasm"/>
    <property type="evidence" value="ECO:0007669"/>
    <property type="project" value="TreeGrafter"/>
</dbReference>
<dbReference type="PANTHER" id="PTHR10363:SF2">
    <property type="entry name" value="BLEOMYCIN HYDROLASE"/>
    <property type="match status" value="1"/>
</dbReference>
<dbReference type="KEGG" id="arac:E0W69_001205"/>
<dbReference type="Pfam" id="PF03051">
    <property type="entry name" value="Peptidase_C1_2"/>
    <property type="match status" value="1"/>
</dbReference>
<evidence type="ECO:0000256" key="4">
    <source>
        <dbReference type="PIRNR" id="PIRNR005700"/>
    </source>
</evidence>
<feature type="active site" evidence="5">
    <location>
        <position position="43"/>
    </location>
</feature>
<dbReference type="InterPro" id="IPR004134">
    <property type="entry name" value="Peptidase_C1B"/>
</dbReference>
<feature type="signal peptide" evidence="6">
    <location>
        <begin position="1"/>
        <end position="19"/>
    </location>
</feature>
<dbReference type="Proteomes" id="UP000292424">
    <property type="component" value="Chromosome"/>
</dbReference>
<sequence>MKKFLISASLLALSSLTFAQDNYTIIKNNATTSVKNQGQSGTCWCYSSTAMTESDVLKNSTRPLDISETFTVYNLYLDKAIKYIRRQGNTRFTEGGLGQDMVNAVAEFGTVPQEIYPGIGGDTIMKHDYKMQIVLKKYLDSVIEVSKEKLDTSWLNGYTQILQSYLGTPPSSFQYEGKEYTPKSFAKAFIKEQPSDFIGLTSFTHHPFYSEFAMEVPDNYNSNMYYNLPLEEFIQTTKDCIAKGYTLTWDADVSNQGFRQGKGLALLTLNSDDAAKFPTFTEPTYTQQLRQQLFDEQIMQDDHLMQITGLAKDEKGNEFFIVKNSWGEVGPHKGFIYVSVPYFAINTISVVVNKKAVPKKELDKLKVQL</sequence>
<dbReference type="GO" id="GO:0006508">
    <property type="term" value="P:proteolysis"/>
    <property type="evidence" value="ECO:0007669"/>
    <property type="project" value="UniProtKB-KW"/>
</dbReference>
<protein>
    <recommendedName>
        <fullName evidence="4">Aminopeptidase</fullName>
    </recommendedName>
</protein>
<dbReference type="EMBL" id="CP044016">
    <property type="protein sequence ID" value="QES87334.1"/>
    <property type="molecule type" value="Genomic_DNA"/>
</dbReference>